<evidence type="ECO:0000313" key="1">
    <source>
        <dbReference type="EMBL" id="KZS13090.1"/>
    </source>
</evidence>
<name>A0A164WA21_9CRUS</name>
<keyword evidence="2" id="KW-1185">Reference proteome</keyword>
<dbReference type="EMBL" id="LRGB01001274">
    <property type="protein sequence ID" value="KZS13090.1"/>
    <property type="molecule type" value="Genomic_DNA"/>
</dbReference>
<reference evidence="1 2" key="1">
    <citation type="submission" date="2016-03" db="EMBL/GenBank/DDBJ databases">
        <title>EvidentialGene: Evidence-directed Construction of Genes on Genomes.</title>
        <authorList>
            <person name="Gilbert D.G."/>
            <person name="Choi J.-H."/>
            <person name="Mockaitis K."/>
            <person name="Colbourne J."/>
            <person name="Pfrender M."/>
        </authorList>
    </citation>
    <scope>NUCLEOTIDE SEQUENCE [LARGE SCALE GENOMIC DNA]</scope>
    <source>
        <strain evidence="1 2">Xinb3</strain>
        <tissue evidence="1">Complete organism</tissue>
    </source>
</reference>
<dbReference type="Proteomes" id="UP000076858">
    <property type="component" value="Unassembled WGS sequence"/>
</dbReference>
<accession>A0A164WA21</accession>
<sequence>MTSHACLYNRHFKTELMAGGSWIRKNKNYLSTQTNVIDEYALSLLPLEENN</sequence>
<evidence type="ECO:0000313" key="2">
    <source>
        <dbReference type="Proteomes" id="UP000076858"/>
    </source>
</evidence>
<comment type="caution">
    <text evidence="1">The sequence shown here is derived from an EMBL/GenBank/DDBJ whole genome shotgun (WGS) entry which is preliminary data.</text>
</comment>
<protein>
    <submittedName>
        <fullName evidence="1">Uncharacterized protein</fullName>
    </submittedName>
</protein>
<dbReference type="AlphaFoldDB" id="A0A164WA21"/>
<organism evidence="1 2">
    <name type="scientific">Daphnia magna</name>
    <dbReference type="NCBI Taxonomy" id="35525"/>
    <lineage>
        <taxon>Eukaryota</taxon>
        <taxon>Metazoa</taxon>
        <taxon>Ecdysozoa</taxon>
        <taxon>Arthropoda</taxon>
        <taxon>Crustacea</taxon>
        <taxon>Branchiopoda</taxon>
        <taxon>Diplostraca</taxon>
        <taxon>Cladocera</taxon>
        <taxon>Anomopoda</taxon>
        <taxon>Daphniidae</taxon>
        <taxon>Daphnia</taxon>
    </lineage>
</organism>
<proteinExistence type="predicted"/>
<gene>
    <name evidence="1" type="ORF">APZ42_021831</name>
</gene>